<dbReference type="GeneID" id="20248809"/>
<dbReference type="EMBL" id="KB201656">
    <property type="protein sequence ID" value="ESO95470.1"/>
    <property type="molecule type" value="Genomic_DNA"/>
</dbReference>
<feature type="region of interest" description="Disordered" evidence="1">
    <location>
        <begin position="1157"/>
        <end position="1185"/>
    </location>
</feature>
<dbReference type="KEGG" id="lgi:LOTGIDRAFT_232101"/>
<feature type="compositionally biased region" description="Basic and acidic residues" evidence="1">
    <location>
        <begin position="1406"/>
        <end position="1418"/>
    </location>
</feature>
<sequence>MVSCLCSENCLSHYAYTLNGLARLNKPSKMYVCMFTQSKRRSYSEYNSVWHFKEILKFLNSPDASDEPDSRTTSLDFLRSCNYTVDSTAPTMQPEEDELMNNFASDIVKSVVNKVKNDYYSGHYEGDMHNRERRDSDELELTFPENDGRRRSVRFHNDEHIIPNLLSGSTLTPGSSNALKPVSEHVLTPVPSPIPPELLHRDSITEEPAKGVTLVETLLLRLLDDLNNQRLSRPDLETLTSYCLQVLRTHDLTSKIEEFQEQHELKRTTSSEVASELVQFTLDKMLDDVKSGSVNDNDLTTITLALVRQRNQISPNMCLENDIRDHILETLEKIGSEEGGIKDYVTKSLNKIDSEARLDCFVAAVLSQAVADIKSGVIDSEGLKLIGSNVIAHSQSRPVVALSESEMKSSVEEVLQKIDITDLKENNTIYAIISSYYTVNQQNREIVKDFVVEVFPKICATMKAPDSDRIKKNIKEFRKELKGESVSDMDINKLGLQIMYVGKKCLPPTIQETCKGYKELIKNVKQVLDRNEFKKEVDRVLCEYFIRDKMQRSGESPGYSTIYNPSPESKVAINVVLGTMDRIIRDVYTHHIPPELLTALASEIYALAQKYDSIFDPSEEPSIKPGMPVLNRIYEKFRENQIGFKDAKWMFATIFHTYCDPDSVIVSTEFKDICPNDRALIGNLVDETINKIVQTVAMEIKEELDGDNISVVEIEDLVREELHGLNEGRERPAELSHVEGDLENILQGCLSKAARDIARHVEGVESDISVESRTKLSDMSFMGKVVDFISSALDHLTQNIKSGDIKSSTVLEFLNRVSGSDVKQLAPIQHQELLEEIRLNIERKREESEYFSNLASLFSEITLDPKSTTSGLRAISKILSSIDSEVLMEFVQAAMLCVLSYIQSDRSASKDVPITNETSFHRIESLLLVRKVLNYVVDNVSHIVKANDAKKSGSKSIFKRFSSKKLDNKDSRSLYECIISAFEDANDNLSQERSNILTPNVLATTDEKVLEHILDVTDLIQRRCDGKEPKTVMSDEFEIICEMMINSINDMERSLERPKDLILAFGSSMIEFDEENIQHYVLGAIKDALFYFNPNMAHSVASNSSRDTVLLRETSGTSNASDSTRGTTASVSKVPSQAIEIMVKSVLSSVVADQKSQLEVPESGIRKPSLTDAEGKTSKTDYEKDPSITTLKPILGSHPLDIGEDDISSALSYITMKPRATHHNPPEHEARQSYRSLVCPDVHNYSQTKHAITEMIGSERAGSGAVVTLMEESESEDSSDSSYSAESCRVLEITGHDGLSSTEVVFDGNGENLNSSENKTKSSTEVMSKASNQSIKTSSNPVPKSNLSLRRGASLESESNRSRESVKKQSSLGVSPSATLKQSTSTKKPETQTLAKSSSIASNKHKSSDIVAQHRDSKTCNVALKSSKEATSKSSSSSLKSKNSISASVDQSKNNNGPSIVGASSKQLTETHPPVNDSTSVESQRSSQNDVMAIASLCGSHKSSIVVRETDESMKEQI</sequence>
<dbReference type="Proteomes" id="UP000030746">
    <property type="component" value="Unassembled WGS sequence"/>
</dbReference>
<feature type="compositionally biased region" description="Polar residues" evidence="1">
    <location>
        <begin position="1311"/>
        <end position="1348"/>
    </location>
</feature>
<gene>
    <name evidence="2" type="ORF">LOTGIDRAFT_232101</name>
</gene>
<dbReference type="OMA" id="INEAPRE"/>
<keyword evidence="3" id="KW-1185">Reference proteome</keyword>
<evidence type="ECO:0000313" key="3">
    <source>
        <dbReference type="Proteomes" id="UP000030746"/>
    </source>
</evidence>
<accession>V4AL47</accession>
<feature type="compositionally biased region" description="Basic and acidic residues" evidence="1">
    <location>
        <begin position="1173"/>
        <end position="1185"/>
    </location>
</feature>
<dbReference type="CTD" id="20248809"/>
<proteinExistence type="predicted"/>
<evidence type="ECO:0000313" key="2">
    <source>
        <dbReference type="EMBL" id="ESO95470.1"/>
    </source>
</evidence>
<dbReference type="OrthoDB" id="6158165at2759"/>
<reference evidence="2 3" key="1">
    <citation type="journal article" date="2013" name="Nature">
        <title>Insights into bilaterian evolution from three spiralian genomes.</title>
        <authorList>
            <person name="Simakov O."/>
            <person name="Marletaz F."/>
            <person name="Cho S.J."/>
            <person name="Edsinger-Gonzales E."/>
            <person name="Havlak P."/>
            <person name="Hellsten U."/>
            <person name="Kuo D.H."/>
            <person name="Larsson T."/>
            <person name="Lv J."/>
            <person name="Arendt D."/>
            <person name="Savage R."/>
            <person name="Osoegawa K."/>
            <person name="de Jong P."/>
            <person name="Grimwood J."/>
            <person name="Chapman J.A."/>
            <person name="Shapiro H."/>
            <person name="Aerts A."/>
            <person name="Otillar R.P."/>
            <person name="Terry A.Y."/>
            <person name="Boore J.L."/>
            <person name="Grigoriev I.V."/>
            <person name="Lindberg D.R."/>
            <person name="Seaver E.C."/>
            <person name="Weisblat D.A."/>
            <person name="Putnam N.H."/>
            <person name="Rokhsar D.S."/>
        </authorList>
    </citation>
    <scope>NUCLEOTIDE SEQUENCE [LARGE SCALE GENOMIC DNA]</scope>
</reference>
<feature type="compositionally biased region" description="Polar residues" evidence="1">
    <location>
        <begin position="1449"/>
        <end position="1488"/>
    </location>
</feature>
<feature type="compositionally biased region" description="Basic and acidic residues" evidence="1">
    <location>
        <begin position="1358"/>
        <end position="1367"/>
    </location>
</feature>
<feature type="compositionally biased region" description="Low complexity" evidence="1">
    <location>
        <begin position="1432"/>
        <end position="1448"/>
    </location>
</feature>
<organism evidence="2 3">
    <name type="scientific">Lottia gigantea</name>
    <name type="common">Giant owl limpet</name>
    <dbReference type="NCBI Taxonomy" id="225164"/>
    <lineage>
        <taxon>Eukaryota</taxon>
        <taxon>Metazoa</taxon>
        <taxon>Spiralia</taxon>
        <taxon>Lophotrochozoa</taxon>
        <taxon>Mollusca</taxon>
        <taxon>Gastropoda</taxon>
        <taxon>Patellogastropoda</taxon>
        <taxon>Lottioidea</taxon>
        <taxon>Lottiidae</taxon>
        <taxon>Lottia</taxon>
    </lineage>
</organism>
<dbReference type="RefSeq" id="XP_009053976.1">
    <property type="nucleotide sequence ID" value="XM_009055728.1"/>
</dbReference>
<protein>
    <submittedName>
        <fullName evidence="2">Uncharacterized protein</fullName>
    </submittedName>
</protein>
<feature type="region of interest" description="Disordered" evidence="1">
    <location>
        <begin position="1300"/>
        <end position="1488"/>
    </location>
</feature>
<evidence type="ECO:0000256" key="1">
    <source>
        <dbReference type="SAM" id="MobiDB-lite"/>
    </source>
</evidence>
<name>V4AL47_LOTGI</name>
<feature type="compositionally biased region" description="Polar residues" evidence="1">
    <location>
        <begin position="1368"/>
        <end position="1395"/>
    </location>
</feature>
<dbReference type="HOGENOM" id="CLU_247884_0_0_1"/>